<keyword evidence="9" id="KW-0539">Nucleus</keyword>
<evidence type="ECO:0000313" key="14">
    <source>
        <dbReference type="RefSeq" id="XP_033316191.1"/>
    </source>
</evidence>
<evidence type="ECO:0000256" key="3">
    <source>
        <dbReference type="ARBA" id="ARBA00007057"/>
    </source>
</evidence>
<dbReference type="GO" id="GO:0034587">
    <property type="term" value="P:piRNA processing"/>
    <property type="evidence" value="ECO:0007669"/>
    <property type="project" value="TreeGrafter"/>
</dbReference>
<dbReference type="GO" id="GO:0043186">
    <property type="term" value="C:P granule"/>
    <property type="evidence" value="ECO:0007669"/>
    <property type="project" value="TreeGrafter"/>
</dbReference>
<reference evidence="14" key="1">
    <citation type="submission" date="2025-08" db="UniProtKB">
        <authorList>
            <consortium name="RefSeq"/>
        </authorList>
    </citation>
    <scope>IDENTIFICATION</scope>
    <source>
        <tissue evidence="14">Muscle</tissue>
    </source>
</reference>
<evidence type="ECO:0000256" key="4">
    <source>
        <dbReference type="ARBA" id="ARBA00022473"/>
    </source>
</evidence>
<comment type="subcellular location">
    <subcellularLocation>
        <location evidence="2">Cytoplasm</location>
    </subcellularLocation>
    <subcellularLocation>
        <location evidence="1">Nucleus</location>
    </subcellularLocation>
</comment>
<dbReference type="GO" id="GO:0060964">
    <property type="term" value="P:regulation of miRNA-mediated gene silencing"/>
    <property type="evidence" value="ECO:0007669"/>
    <property type="project" value="InterPro"/>
</dbReference>
<evidence type="ECO:0000256" key="1">
    <source>
        <dbReference type="ARBA" id="ARBA00004123"/>
    </source>
</evidence>
<protein>
    <submittedName>
        <fullName evidence="14">Protein maelstrom</fullName>
    </submittedName>
</protein>
<feature type="domain" description="Maelstrom" evidence="12">
    <location>
        <begin position="183"/>
        <end position="385"/>
    </location>
</feature>
<keyword evidence="7" id="KW-0238">DNA-binding</keyword>
<evidence type="ECO:0000256" key="8">
    <source>
        <dbReference type="ARBA" id="ARBA00023158"/>
    </source>
</evidence>
<evidence type="ECO:0000259" key="11">
    <source>
        <dbReference type="Pfam" id="PF09011"/>
    </source>
</evidence>
<dbReference type="GO" id="GO:0007140">
    <property type="term" value="P:male meiotic nuclear division"/>
    <property type="evidence" value="ECO:0007669"/>
    <property type="project" value="TreeGrafter"/>
</dbReference>
<dbReference type="Pfam" id="PF09011">
    <property type="entry name" value="HMG_box_2"/>
    <property type="match status" value="1"/>
</dbReference>
<accession>A0A6P8MQV4</accession>
<keyword evidence="13" id="KW-1185">Reference proteome</keyword>
<dbReference type="PANTHER" id="PTHR21358:SF4">
    <property type="entry name" value="PROTEIN MAELSTROM HOMOLOG"/>
    <property type="match status" value="1"/>
</dbReference>
<feature type="domain" description="HMG box" evidence="11">
    <location>
        <begin position="52"/>
        <end position="112"/>
    </location>
</feature>
<dbReference type="SUPFAM" id="SSF47095">
    <property type="entry name" value="HMG-box"/>
    <property type="match status" value="1"/>
</dbReference>
<sequence>MVIRISNYFNSSVLKMALPTNVSSMRCKIKQRNSSSRFSVECGLLSIIYNMSKNAFYFFALDWAKEQQKRGISVPRNMKELSSLCSEDWKKLPPHEKGIYKSRAKDNKIKAQMTVGNRTTIGESVAELELEQKRQEEFHQNMLQYIESIVGVGVRHDNLKNLKFIFIHVNWFYRRDIGINKYDFCPAEFAIAEFSILHGIQNVYHEILKVEIPLGWKRDALETSQETHQIPIELDDGEYDFALMYDKFSKFMERNKTGRRYPPLFTLKNSYPIVESLLQRLNEASGQSVDDYLIYSIEALFGELRNAAVKSVDERGIPLVLAETEFAKDYLSTMRGFECEFHKIVDVAQYCSKSIITRWGMTICDYCCEYLNVKMIEGVHCPYKNSFDINRQDTASGRTDNIDLKMKTLKILENRVTIADMNGVSKEYRDKVSTRSYEEEKNRRMENKVVIVDHAKANTSKSNTAALNLPMRPLRAPKTMAKALSGTQEGFELLNDVTNFPPIGGRGTVKKDTTRFKLPLGRGRGNC</sequence>
<dbReference type="InterPro" id="IPR024970">
    <property type="entry name" value="Maelstrom"/>
</dbReference>
<evidence type="ECO:0000256" key="6">
    <source>
        <dbReference type="ARBA" id="ARBA00022782"/>
    </source>
</evidence>
<dbReference type="InterPro" id="IPR009071">
    <property type="entry name" value="HMG_box_dom"/>
</dbReference>
<dbReference type="InterPro" id="IPR039259">
    <property type="entry name" value="Protein_maelstrom"/>
</dbReference>
<dbReference type="RefSeq" id="XP_033316191.1">
    <property type="nucleotide sequence ID" value="XM_033460300.1"/>
</dbReference>
<dbReference type="GO" id="GO:0007283">
    <property type="term" value="P:spermatogenesis"/>
    <property type="evidence" value="ECO:0007669"/>
    <property type="project" value="TreeGrafter"/>
</dbReference>
<gene>
    <name evidence="14" type="primary">LOC117214308</name>
</gene>
<dbReference type="GO" id="GO:0045892">
    <property type="term" value="P:negative regulation of DNA-templated transcription"/>
    <property type="evidence" value="ECO:0007669"/>
    <property type="project" value="TreeGrafter"/>
</dbReference>
<evidence type="ECO:0000259" key="12">
    <source>
        <dbReference type="Pfam" id="PF13017"/>
    </source>
</evidence>
<evidence type="ECO:0000256" key="7">
    <source>
        <dbReference type="ARBA" id="ARBA00023125"/>
    </source>
</evidence>
<dbReference type="PANTHER" id="PTHR21358">
    <property type="entry name" value="PROTEIN MAELSTROM HOMOLOG"/>
    <property type="match status" value="1"/>
</dbReference>
<evidence type="ECO:0000256" key="2">
    <source>
        <dbReference type="ARBA" id="ARBA00004496"/>
    </source>
</evidence>
<dbReference type="AlphaFoldDB" id="A0A6P8MQV4"/>
<keyword evidence="5" id="KW-0963">Cytoplasm</keyword>
<evidence type="ECO:0000256" key="5">
    <source>
        <dbReference type="ARBA" id="ARBA00022490"/>
    </source>
</evidence>
<dbReference type="GO" id="GO:0043565">
    <property type="term" value="F:sequence-specific DNA binding"/>
    <property type="evidence" value="ECO:0007669"/>
    <property type="project" value="TreeGrafter"/>
</dbReference>
<evidence type="ECO:0000256" key="9">
    <source>
        <dbReference type="ARBA" id="ARBA00023242"/>
    </source>
</evidence>
<proteinExistence type="inferred from homology"/>
<name>A0A6P8MQV4_9HYME</name>
<organism evidence="13 14">
    <name type="scientific">Bombus bifarius</name>
    <dbReference type="NCBI Taxonomy" id="103933"/>
    <lineage>
        <taxon>Eukaryota</taxon>
        <taxon>Metazoa</taxon>
        <taxon>Ecdysozoa</taxon>
        <taxon>Arthropoda</taxon>
        <taxon>Hexapoda</taxon>
        <taxon>Insecta</taxon>
        <taxon>Pterygota</taxon>
        <taxon>Neoptera</taxon>
        <taxon>Endopterygota</taxon>
        <taxon>Hymenoptera</taxon>
        <taxon>Apocrita</taxon>
        <taxon>Aculeata</taxon>
        <taxon>Apoidea</taxon>
        <taxon>Anthophila</taxon>
        <taxon>Apidae</taxon>
        <taxon>Bombus</taxon>
        <taxon>Pyrobombus</taxon>
    </lineage>
</organism>
<dbReference type="Pfam" id="PF13017">
    <property type="entry name" value="Maelstrom"/>
    <property type="match status" value="1"/>
</dbReference>
<keyword evidence="8" id="KW-0943">RNA-mediated gene silencing</keyword>
<dbReference type="Gene3D" id="1.10.30.10">
    <property type="entry name" value="High mobility group box domain"/>
    <property type="match status" value="1"/>
</dbReference>
<dbReference type="GO" id="GO:0030154">
    <property type="term" value="P:cell differentiation"/>
    <property type="evidence" value="ECO:0007669"/>
    <property type="project" value="UniProtKB-KW"/>
</dbReference>
<dbReference type="GO" id="GO:0005634">
    <property type="term" value="C:nucleus"/>
    <property type="evidence" value="ECO:0007669"/>
    <property type="project" value="UniProtKB-SubCell"/>
</dbReference>
<dbReference type="Proteomes" id="UP000515164">
    <property type="component" value="Unplaced"/>
</dbReference>
<dbReference type="KEGG" id="bbif:117214308"/>
<evidence type="ECO:0000256" key="10">
    <source>
        <dbReference type="ARBA" id="ARBA00023254"/>
    </source>
</evidence>
<keyword evidence="10" id="KW-0469">Meiosis</keyword>
<dbReference type="InterPro" id="IPR036910">
    <property type="entry name" value="HMG_box_dom_sf"/>
</dbReference>
<evidence type="ECO:0000313" key="13">
    <source>
        <dbReference type="Proteomes" id="UP000515164"/>
    </source>
</evidence>
<keyword evidence="4" id="KW-0217">Developmental protein</keyword>
<keyword evidence="6" id="KW-0221">Differentiation</keyword>
<comment type="similarity">
    <text evidence="3">Belongs to the maelstrom family.</text>
</comment>
<dbReference type="GeneID" id="117214308"/>